<keyword evidence="3 7" id="KW-0067">ATP-binding</keyword>
<keyword evidence="4 7" id="KW-0408">Iron</keyword>
<accession>A0A918RYC5</accession>
<evidence type="ECO:0000256" key="6">
    <source>
        <dbReference type="ARBA" id="ARBA00024036"/>
    </source>
</evidence>
<dbReference type="FunFam" id="3.40.50.300:FF:000418">
    <property type="entry name" value="Iron-sulfur cluster carrier protein"/>
    <property type="match status" value="1"/>
</dbReference>
<reference evidence="8" key="1">
    <citation type="journal article" date="2014" name="Int. J. Syst. Evol. Microbiol.">
        <title>Complete genome sequence of Corynebacterium casei LMG S-19264T (=DSM 44701T), isolated from a smear-ripened cheese.</title>
        <authorList>
            <consortium name="US DOE Joint Genome Institute (JGI-PGF)"/>
            <person name="Walter F."/>
            <person name="Albersmeier A."/>
            <person name="Kalinowski J."/>
            <person name="Ruckert C."/>
        </authorList>
    </citation>
    <scope>NUCLEOTIDE SEQUENCE</scope>
    <source>
        <strain evidence="8">KCTC 12711</strain>
    </source>
</reference>
<keyword evidence="5 7" id="KW-0411">Iron-sulfur</keyword>
<dbReference type="GO" id="GO:0051539">
    <property type="term" value="F:4 iron, 4 sulfur cluster binding"/>
    <property type="evidence" value="ECO:0007669"/>
    <property type="project" value="TreeGrafter"/>
</dbReference>
<dbReference type="AlphaFoldDB" id="A0A918RYC5"/>
<name>A0A918RYC5_9GAMM</name>
<evidence type="ECO:0000313" key="9">
    <source>
        <dbReference type="Proteomes" id="UP000614811"/>
    </source>
</evidence>
<evidence type="ECO:0000256" key="2">
    <source>
        <dbReference type="ARBA" id="ARBA00022741"/>
    </source>
</evidence>
<dbReference type="InterPro" id="IPR019591">
    <property type="entry name" value="Mrp/NBP35_ATP-bd"/>
</dbReference>
<evidence type="ECO:0000256" key="4">
    <source>
        <dbReference type="ARBA" id="ARBA00023004"/>
    </source>
</evidence>
<comment type="similarity">
    <text evidence="6 7">Belongs to the Mrp/NBP35 ATP-binding proteins family.</text>
</comment>
<dbReference type="GO" id="GO:0016226">
    <property type="term" value="P:iron-sulfur cluster assembly"/>
    <property type="evidence" value="ECO:0007669"/>
    <property type="project" value="InterPro"/>
</dbReference>
<dbReference type="SUPFAM" id="SSF52540">
    <property type="entry name" value="P-loop containing nucleoside triphosphate hydrolases"/>
    <property type="match status" value="1"/>
</dbReference>
<keyword evidence="7" id="KW-0378">Hydrolase</keyword>
<dbReference type="HAMAP" id="MF_02040">
    <property type="entry name" value="Mrp_NBP35"/>
    <property type="match status" value="1"/>
</dbReference>
<evidence type="ECO:0000256" key="3">
    <source>
        <dbReference type="ARBA" id="ARBA00022840"/>
    </source>
</evidence>
<comment type="subunit">
    <text evidence="7">Homodimer.</text>
</comment>
<dbReference type="NCBIfam" id="NF008669">
    <property type="entry name" value="PRK11670.1"/>
    <property type="match status" value="1"/>
</dbReference>
<dbReference type="InterPro" id="IPR033756">
    <property type="entry name" value="YlxH/NBP35"/>
</dbReference>
<organism evidence="8 9">
    <name type="scientific">Arenicella chitinivorans</name>
    <dbReference type="NCBI Taxonomy" id="1329800"/>
    <lineage>
        <taxon>Bacteria</taxon>
        <taxon>Pseudomonadati</taxon>
        <taxon>Pseudomonadota</taxon>
        <taxon>Gammaproteobacteria</taxon>
        <taxon>Arenicellales</taxon>
        <taxon>Arenicellaceae</taxon>
        <taxon>Arenicella</taxon>
    </lineage>
</organism>
<evidence type="ECO:0000256" key="1">
    <source>
        <dbReference type="ARBA" id="ARBA00022723"/>
    </source>
</evidence>
<dbReference type="CDD" id="cd02037">
    <property type="entry name" value="Mrp_NBP35"/>
    <property type="match status" value="1"/>
</dbReference>
<comment type="caution">
    <text evidence="8">The sequence shown here is derived from an EMBL/GenBank/DDBJ whole genome shotgun (WGS) entry which is preliminary data.</text>
</comment>
<keyword evidence="2 7" id="KW-0547">Nucleotide-binding</keyword>
<keyword evidence="1 7" id="KW-0479">Metal-binding</keyword>
<dbReference type="InterPro" id="IPR027417">
    <property type="entry name" value="P-loop_NTPase"/>
</dbReference>
<dbReference type="GO" id="GO:0016887">
    <property type="term" value="F:ATP hydrolysis activity"/>
    <property type="evidence" value="ECO:0007669"/>
    <property type="project" value="UniProtKB-UniRule"/>
</dbReference>
<dbReference type="Proteomes" id="UP000614811">
    <property type="component" value="Unassembled WGS sequence"/>
</dbReference>
<evidence type="ECO:0000313" key="8">
    <source>
        <dbReference type="EMBL" id="GHA17117.1"/>
    </source>
</evidence>
<protein>
    <recommendedName>
        <fullName evidence="7">Iron-sulfur cluster carrier protein</fullName>
    </recommendedName>
</protein>
<dbReference type="GO" id="GO:0005524">
    <property type="term" value="F:ATP binding"/>
    <property type="evidence" value="ECO:0007669"/>
    <property type="project" value="UniProtKB-UniRule"/>
</dbReference>
<proteinExistence type="inferred from homology"/>
<evidence type="ECO:0000256" key="5">
    <source>
        <dbReference type="ARBA" id="ARBA00023014"/>
    </source>
</evidence>
<dbReference type="PANTHER" id="PTHR42961">
    <property type="entry name" value="IRON-SULFUR PROTEIN NUBPL"/>
    <property type="match status" value="1"/>
</dbReference>
<evidence type="ECO:0000256" key="7">
    <source>
        <dbReference type="HAMAP-Rule" id="MF_02040"/>
    </source>
</evidence>
<feature type="binding site" evidence="7">
    <location>
        <begin position="127"/>
        <end position="134"/>
    </location>
    <ligand>
        <name>ATP</name>
        <dbReference type="ChEBI" id="CHEBI:30616"/>
    </ligand>
</feature>
<dbReference type="GO" id="GO:0046872">
    <property type="term" value="F:metal ion binding"/>
    <property type="evidence" value="ECO:0007669"/>
    <property type="project" value="UniProtKB-KW"/>
</dbReference>
<dbReference type="InterPro" id="IPR044304">
    <property type="entry name" value="NUBPL-like"/>
</dbReference>
<dbReference type="EMBL" id="BMXA01000006">
    <property type="protein sequence ID" value="GHA17117.1"/>
    <property type="molecule type" value="Genomic_DNA"/>
</dbReference>
<gene>
    <name evidence="8" type="ORF">GCM10008090_28500</name>
</gene>
<dbReference type="Gene3D" id="3.40.50.300">
    <property type="entry name" value="P-loop containing nucleotide triphosphate hydrolases"/>
    <property type="match status" value="1"/>
</dbReference>
<dbReference type="GO" id="GO:0140663">
    <property type="term" value="F:ATP-dependent FeS chaperone activity"/>
    <property type="evidence" value="ECO:0007669"/>
    <property type="project" value="InterPro"/>
</dbReference>
<dbReference type="PANTHER" id="PTHR42961:SF2">
    <property type="entry name" value="IRON-SULFUR PROTEIN NUBPL"/>
    <property type="match status" value="1"/>
</dbReference>
<comment type="function">
    <text evidence="7">Binds and transfers iron-sulfur (Fe-S) clusters to target apoproteins. Can hydrolyze ATP.</text>
</comment>
<reference evidence="8" key="2">
    <citation type="submission" date="2020-09" db="EMBL/GenBank/DDBJ databases">
        <authorList>
            <person name="Sun Q."/>
            <person name="Kim S."/>
        </authorList>
    </citation>
    <scope>NUCLEOTIDE SEQUENCE</scope>
    <source>
        <strain evidence="8">KCTC 12711</strain>
    </source>
</reference>
<sequence>MGGTVVALRSNVSPMSDSMSEQLITAITTQLQAVVDPYTKSALTAGRALTNVKVTDQSIAINLTKGYPVSEQIHASLAQLAVDALQGLDLQGRDVQLLVQQDILSHSAQQGVRGVDGVKNIIAVASGKGGVGKSTVAANLALALAAAGAQVAVLDADIYGPSQPRMLGIQGKPEALDNKMLLPMQNHQLKIMSIGFLVEEDTPMIWRGPMVTQALEQMLRGTDWANDGQDVDYLIIDLPPGTGDIQLTLSQKVPVSGAVIVTTPQDIALLDARKAYKMFDKVSVPVFGVIENMSTHVCTQCGHEEAIFGAHGAQKMADEYDLELLGEIPLEMAIRELADSGTPTVVAEPTSKTAARYRDIALRIAGKLSIKKKDFSSKFPNIVVENS</sequence>
<keyword evidence="9" id="KW-1185">Reference proteome</keyword>
<dbReference type="Pfam" id="PF10609">
    <property type="entry name" value="ParA"/>
    <property type="match status" value="1"/>
</dbReference>